<dbReference type="Proteomes" id="UP000094638">
    <property type="component" value="Unassembled WGS sequence"/>
</dbReference>
<reference evidence="3 4" key="1">
    <citation type="journal article" date="2012" name="Science">
        <title>Ecological populations of bacteria act as socially cohesive units of antibiotic production and resistance.</title>
        <authorList>
            <person name="Cordero O.X."/>
            <person name="Wildschutte H."/>
            <person name="Kirkup B."/>
            <person name="Proehl S."/>
            <person name="Ngo L."/>
            <person name="Hussain F."/>
            <person name="Le Roux F."/>
            <person name="Mincer T."/>
            <person name="Polz M.F."/>
        </authorList>
    </citation>
    <scope>NUCLEOTIDE SEQUENCE [LARGE SCALE GENOMIC DNA]</scope>
    <source>
        <strain evidence="3 4">1F-267</strain>
    </source>
</reference>
<accession>A0ABX3B2A6</accession>
<dbReference type="PANTHER" id="PTHR11927:SF9">
    <property type="entry name" value="L-FUCOSYLTRANSFERASE"/>
    <property type="match status" value="1"/>
</dbReference>
<protein>
    <recommendedName>
        <fullName evidence="5">Alpha-1,2-fucosyltransferase</fullName>
    </recommendedName>
</protein>
<dbReference type="CDD" id="cd11301">
    <property type="entry name" value="Fut1_Fut2_like"/>
    <property type="match status" value="1"/>
</dbReference>
<keyword evidence="2" id="KW-0808">Transferase</keyword>
<dbReference type="EMBL" id="AJZO02000265">
    <property type="protein sequence ID" value="OEF43737.1"/>
    <property type="molecule type" value="Genomic_DNA"/>
</dbReference>
<proteinExistence type="predicted"/>
<name>A0ABX3B2A6_9VIBR</name>
<dbReference type="PANTHER" id="PTHR11927">
    <property type="entry name" value="GALACTOSIDE 2-L-FUCOSYLTRANSFERASE"/>
    <property type="match status" value="1"/>
</dbReference>
<dbReference type="InterPro" id="IPR002516">
    <property type="entry name" value="Glyco_trans_11"/>
</dbReference>
<evidence type="ECO:0000256" key="2">
    <source>
        <dbReference type="ARBA" id="ARBA00022679"/>
    </source>
</evidence>
<evidence type="ECO:0000313" key="4">
    <source>
        <dbReference type="Proteomes" id="UP000094638"/>
    </source>
</evidence>
<organism evidence="3 4">
    <name type="scientific">Vibrio tasmaniensis 1F-267</name>
    <dbReference type="NCBI Taxonomy" id="1191324"/>
    <lineage>
        <taxon>Bacteria</taxon>
        <taxon>Pseudomonadati</taxon>
        <taxon>Pseudomonadota</taxon>
        <taxon>Gammaproteobacteria</taxon>
        <taxon>Vibrionales</taxon>
        <taxon>Vibrionaceae</taxon>
        <taxon>Vibrio</taxon>
    </lineage>
</organism>
<evidence type="ECO:0000256" key="1">
    <source>
        <dbReference type="ARBA" id="ARBA00022676"/>
    </source>
</evidence>
<dbReference type="Pfam" id="PF01531">
    <property type="entry name" value="Glyco_transf_11"/>
    <property type="match status" value="1"/>
</dbReference>
<evidence type="ECO:0008006" key="5">
    <source>
        <dbReference type="Google" id="ProtNLM"/>
    </source>
</evidence>
<comment type="caution">
    <text evidence="3">The sequence shown here is derived from an EMBL/GenBank/DDBJ whole genome shotgun (WGS) entry which is preliminary data.</text>
</comment>
<keyword evidence="4" id="KW-1185">Reference proteome</keyword>
<evidence type="ECO:0000313" key="3">
    <source>
        <dbReference type="EMBL" id="OEF43737.1"/>
    </source>
</evidence>
<dbReference type="RefSeq" id="WP_017103408.1">
    <property type="nucleotide sequence ID" value="NZ_AJZO02000265.1"/>
</dbReference>
<gene>
    <name evidence="3" type="ORF">A163_01355</name>
</gene>
<keyword evidence="1" id="KW-0328">Glycosyltransferase</keyword>
<sequence length="283" mass="33524">MKIVNLNGGLGNVLFQLSMALQLKETYLVDVKLDYSGLSIHQAEKVRFFLKYCDFDFGECTYLERLRCGGVLSRDRVRRKEANLLSTIFRGHFYQENNSTWGELPESEFKYYMGYFQSYSLANKYKRIFSDALERIAKDFDFCTDEYSETFVHVRRGDYMSENAIKHHGVTSMDYYIEAMKHSNSNNFRIFTNDIEWVKKNIYSFGSSSIKISEFETNFQYLDILELYLMSKHEKGIIANSTFSFWAALLSRKKEVICPQEWFKKKELQQRASYIKSKEWINL</sequence>